<dbReference type="GO" id="GO:0005829">
    <property type="term" value="C:cytosol"/>
    <property type="evidence" value="ECO:0007669"/>
    <property type="project" value="TreeGrafter"/>
</dbReference>
<dbReference type="RefSeq" id="WP_073036402.1">
    <property type="nucleotide sequence ID" value="NZ_FQVB01000004.1"/>
</dbReference>
<dbReference type="InterPro" id="IPR050155">
    <property type="entry name" value="HAD-like_hydrolase_sf"/>
</dbReference>
<reference evidence="6" key="1">
    <citation type="submission" date="2016-11" db="EMBL/GenBank/DDBJ databases">
        <authorList>
            <person name="Varghese N."/>
            <person name="Submissions S."/>
        </authorList>
    </citation>
    <scope>NUCLEOTIDE SEQUENCE [LARGE SCALE GENOMIC DNA]</scope>
    <source>
        <strain evidence="6">DSM 9756</strain>
    </source>
</reference>
<evidence type="ECO:0000313" key="6">
    <source>
        <dbReference type="Proteomes" id="UP000184076"/>
    </source>
</evidence>
<proteinExistence type="inferred from homology"/>
<dbReference type="EMBL" id="FQVB01000004">
    <property type="protein sequence ID" value="SHE47639.1"/>
    <property type="molecule type" value="Genomic_DNA"/>
</dbReference>
<dbReference type="PANTHER" id="PTHR43434">
    <property type="entry name" value="PHOSPHOGLYCOLATE PHOSPHATASE"/>
    <property type="match status" value="1"/>
</dbReference>
<evidence type="ECO:0000256" key="4">
    <source>
        <dbReference type="ARBA" id="ARBA00013078"/>
    </source>
</evidence>
<comment type="catalytic activity">
    <reaction evidence="1">
        <text>2-phosphoglycolate + H2O = glycolate + phosphate</text>
        <dbReference type="Rhea" id="RHEA:14369"/>
        <dbReference type="ChEBI" id="CHEBI:15377"/>
        <dbReference type="ChEBI" id="CHEBI:29805"/>
        <dbReference type="ChEBI" id="CHEBI:43474"/>
        <dbReference type="ChEBI" id="CHEBI:58033"/>
        <dbReference type="EC" id="3.1.3.18"/>
    </reaction>
</comment>
<dbReference type="Gene3D" id="1.10.150.240">
    <property type="entry name" value="Putative phosphatase, domain 2"/>
    <property type="match status" value="1"/>
</dbReference>
<evidence type="ECO:0000256" key="3">
    <source>
        <dbReference type="ARBA" id="ARBA00006171"/>
    </source>
</evidence>
<dbReference type="SFLD" id="SFLDG01135">
    <property type="entry name" value="C1.5.6:_HAD__Beta-PGM__Phospha"/>
    <property type="match status" value="1"/>
</dbReference>
<dbReference type="InterPro" id="IPR041492">
    <property type="entry name" value="HAD_2"/>
</dbReference>
<name>A0A1M4TT09_9BACT</name>
<dbReference type="AlphaFoldDB" id="A0A1M4TT09"/>
<dbReference type="EC" id="3.1.3.18" evidence="4"/>
<dbReference type="OrthoDB" id="9792518at2"/>
<dbReference type="InterPro" id="IPR023214">
    <property type="entry name" value="HAD_sf"/>
</dbReference>
<dbReference type="SFLD" id="SFLDG01129">
    <property type="entry name" value="C1.5:_HAD__Beta-PGM__Phosphata"/>
    <property type="match status" value="1"/>
</dbReference>
<dbReference type="InterPro" id="IPR036412">
    <property type="entry name" value="HAD-like_sf"/>
</dbReference>
<evidence type="ECO:0000256" key="2">
    <source>
        <dbReference type="ARBA" id="ARBA00004818"/>
    </source>
</evidence>
<protein>
    <recommendedName>
        <fullName evidence="4">phosphoglycolate phosphatase</fullName>
        <ecNumber evidence="4">3.1.3.18</ecNumber>
    </recommendedName>
</protein>
<dbReference type="SFLD" id="SFLDS00003">
    <property type="entry name" value="Haloacid_Dehalogenase"/>
    <property type="match status" value="1"/>
</dbReference>
<dbReference type="PRINTS" id="PR00413">
    <property type="entry name" value="HADHALOGNASE"/>
</dbReference>
<dbReference type="NCBIfam" id="TIGR01549">
    <property type="entry name" value="HAD-SF-IA-v1"/>
    <property type="match status" value="1"/>
</dbReference>
<keyword evidence="6" id="KW-1185">Reference proteome</keyword>
<comment type="similarity">
    <text evidence="3">Belongs to the HAD-like hydrolase superfamily. CbbY/CbbZ/Gph/YieH family.</text>
</comment>
<dbReference type="STRING" id="1121391.SAMN02745206_00371"/>
<dbReference type="SUPFAM" id="SSF56784">
    <property type="entry name" value="HAD-like"/>
    <property type="match status" value="1"/>
</dbReference>
<dbReference type="Gene3D" id="3.40.50.1000">
    <property type="entry name" value="HAD superfamily/HAD-like"/>
    <property type="match status" value="1"/>
</dbReference>
<dbReference type="Pfam" id="PF13419">
    <property type="entry name" value="HAD_2"/>
    <property type="match status" value="1"/>
</dbReference>
<dbReference type="InterPro" id="IPR006439">
    <property type="entry name" value="HAD-SF_hydro_IA"/>
</dbReference>
<comment type="pathway">
    <text evidence="2">Organic acid metabolism; glycolate biosynthesis; glycolate from 2-phosphoglycolate: step 1/1.</text>
</comment>
<dbReference type="GO" id="GO:0006281">
    <property type="term" value="P:DNA repair"/>
    <property type="evidence" value="ECO:0007669"/>
    <property type="project" value="TreeGrafter"/>
</dbReference>
<evidence type="ECO:0000313" key="5">
    <source>
        <dbReference type="EMBL" id="SHE47639.1"/>
    </source>
</evidence>
<dbReference type="Proteomes" id="UP000184076">
    <property type="component" value="Unassembled WGS sequence"/>
</dbReference>
<sequence length="216" mass="23639">MRFRGVLFDLDGTLLDTISDLAEAMNRVLRRHGFPPHAVADYKRFVGDGVEWLVRRALPDGSCSQEEIPRFVAAMREEYRALGHAHTRPYDGIPEVLDALAAKGARLAVLSNKMDDFTKDMVARFFPKFRFDAVVGASPGAPVKPDPSAARQIARDAGIPPSDWIHLGDTAVDMKTAVASGMFPVGALWGFRAAEELVQGGAQVLLRTPRALLPFL</sequence>
<dbReference type="GO" id="GO:0008967">
    <property type="term" value="F:phosphoglycolate phosphatase activity"/>
    <property type="evidence" value="ECO:0007669"/>
    <property type="project" value="UniProtKB-EC"/>
</dbReference>
<gene>
    <name evidence="5" type="ORF">SAMN02745206_00371</name>
</gene>
<organism evidence="5 6">
    <name type="scientific">Desulfacinum infernum DSM 9756</name>
    <dbReference type="NCBI Taxonomy" id="1121391"/>
    <lineage>
        <taxon>Bacteria</taxon>
        <taxon>Pseudomonadati</taxon>
        <taxon>Thermodesulfobacteriota</taxon>
        <taxon>Syntrophobacteria</taxon>
        <taxon>Syntrophobacterales</taxon>
        <taxon>Syntrophobacteraceae</taxon>
        <taxon>Desulfacinum</taxon>
    </lineage>
</organism>
<accession>A0A1M4TT09</accession>
<dbReference type="PANTHER" id="PTHR43434:SF1">
    <property type="entry name" value="PHOSPHOGLYCOLATE PHOSPHATASE"/>
    <property type="match status" value="1"/>
</dbReference>
<dbReference type="InterPro" id="IPR023198">
    <property type="entry name" value="PGP-like_dom2"/>
</dbReference>
<evidence type="ECO:0000256" key="1">
    <source>
        <dbReference type="ARBA" id="ARBA00000830"/>
    </source>
</evidence>